<dbReference type="AlphaFoldDB" id="A0A2R5GLN3"/>
<accession>A0A2R5GLN3</accession>
<dbReference type="InParanoid" id="A0A2R5GLN3"/>
<dbReference type="OrthoDB" id="1658288at2759"/>
<protein>
    <submittedName>
        <fullName evidence="1">Uncharacterized protein</fullName>
    </submittedName>
</protein>
<evidence type="ECO:0000313" key="1">
    <source>
        <dbReference type="EMBL" id="GBG30648.1"/>
    </source>
</evidence>
<keyword evidence="2" id="KW-1185">Reference proteome</keyword>
<evidence type="ECO:0000313" key="2">
    <source>
        <dbReference type="Proteomes" id="UP000241890"/>
    </source>
</evidence>
<comment type="caution">
    <text evidence="1">The sequence shown here is derived from an EMBL/GenBank/DDBJ whole genome shotgun (WGS) entry which is preliminary data.</text>
</comment>
<gene>
    <name evidence="1" type="ORF">FCC1311_068682</name>
</gene>
<name>A0A2R5GLN3_9STRA</name>
<proteinExistence type="predicted"/>
<dbReference type="Proteomes" id="UP000241890">
    <property type="component" value="Unassembled WGS sequence"/>
</dbReference>
<dbReference type="EMBL" id="BEYU01000081">
    <property type="protein sequence ID" value="GBG30648.1"/>
    <property type="molecule type" value="Genomic_DNA"/>
</dbReference>
<organism evidence="1 2">
    <name type="scientific">Hondaea fermentalgiana</name>
    <dbReference type="NCBI Taxonomy" id="2315210"/>
    <lineage>
        <taxon>Eukaryota</taxon>
        <taxon>Sar</taxon>
        <taxon>Stramenopiles</taxon>
        <taxon>Bigyra</taxon>
        <taxon>Labyrinthulomycetes</taxon>
        <taxon>Thraustochytrida</taxon>
        <taxon>Thraustochytriidae</taxon>
        <taxon>Hondaea</taxon>
    </lineage>
</organism>
<sequence length="104" mass="12049">MADNNEMRNAKCHKAEDKKMIDDAVGKIDRNSTMLNMVVNDRVREWHLQMARQAVDKTRQREYEEGLADIPWDAGSLFTSQNIFYEALTYYEEALSIRGGNFGD</sequence>
<reference evidence="1 2" key="1">
    <citation type="submission" date="2017-12" db="EMBL/GenBank/DDBJ databases">
        <title>Sequencing, de novo assembly and annotation of complete genome of a new Thraustochytrid species, strain FCC1311.</title>
        <authorList>
            <person name="Sedici K."/>
            <person name="Godart F."/>
            <person name="Aiese Cigliano R."/>
            <person name="Sanseverino W."/>
            <person name="Barakat M."/>
            <person name="Ortet P."/>
            <person name="Marechal E."/>
            <person name="Cagnac O."/>
            <person name="Amato A."/>
        </authorList>
    </citation>
    <scope>NUCLEOTIDE SEQUENCE [LARGE SCALE GENOMIC DNA]</scope>
</reference>